<dbReference type="KEGG" id="lto:RGQ30_23650"/>
<dbReference type="SUPFAM" id="SSF52096">
    <property type="entry name" value="ClpP/crotonase"/>
    <property type="match status" value="1"/>
</dbReference>
<evidence type="ECO:0000313" key="6">
    <source>
        <dbReference type="Proteomes" id="UP001329151"/>
    </source>
</evidence>
<reference evidence="5 6" key="1">
    <citation type="submission" date="2023-10" db="EMBL/GenBank/DDBJ databases">
        <title>Complete Genome Sequence of Limnobacter thiooxidans CS-K2T, Isolated from freshwater lake sediments in Bavaria, Germany.</title>
        <authorList>
            <person name="Naruki M."/>
            <person name="Watanabe A."/>
            <person name="Warashina T."/>
            <person name="Morita T."/>
            <person name="Arakawa K."/>
        </authorList>
    </citation>
    <scope>NUCLEOTIDE SEQUENCE [LARGE SCALE GENOMIC DNA]</scope>
    <source>
        <strain evidence="5 6">CS-K2</strain>
    </source>
</reference>
<name>A0AA86M8Y1_9BURK</name>
<sequence length="370" mass="39668">MSASVSFRTIKTASNHLFGHAILDNPEALNALTLQMIDLLDPQLKAWAEDESIAGVVLGAKGDKAFCAGGDVVSLHHACKRVGAGHVPPEAATFFEHEYRLDYRIHNYPKPLLCWAHGIVMGGGVGLMVGASHRVVSPNARIAMPEVHIGLYPDVGGSWFLQRMPKSTGLFMGLTGAIVNAGDALQGQLADHVIAHEHYSDVLTAITETEWTGNDLANHDLLSKLLTKFASAAPTGLLEQHAETIEAIVQADSLEEIANGLHELAGHSDPWLARAGQSFVHGSPTSAVLAFELQKRLADASLGDVLRLEYQAALGCCAHPDFAEGVRALLVDKDKSPRWQTLNFGDDNTAVVDEILKPSFEGPHPLADLV</sequence>
<dbReference type="NCBIfam" id="NF004127">
    <property type="entry name" value="PRK05617.1"/>
    <property type="match status" value="1"/>
</dbReference>
<dbReference type="Pfam" id="PF16113">
    <property type="entry name" value="ECH_2"/>
    <property type="match status" value="1"/>
</dbReference>
<dbReference type="EC" id="3.1.2.4" evidence="2"/>
<dbReference type="InterPro" id="IPR032259">
    <property type="entry name" value="HIBYL-CoA-H"/>
</dbReference>
<dbReference type="PANTHER" id="PTHR43176">
    <property type="entry name" value="3-HYDROXYISOBUTYRYL-COA HYDROLASE-RELATED"/>
    <property type="match status" value="1"/>
</dbReference>
<dbReference type="InterPro" id="IPR029045">
    <property type="entry name" value="ClpP/crotonase-like_dom_sf"/>
</dbReference>
<dbReference type="GO" id="GO:0006574">
    <property type="term" value="P:L-valine catabolic process"/>
    <property type="evidence" value="ECO:0007669"/>
    <property type="project" value="TreeGrafter"/>
</dbReference>
<dbReference type="PANTHER" id="PTHR43176:SF3">
    <property type="entry name" value="3-HYDROXYISOBUTYRYL-COA HYDROLASE, MITOCHONDRIAL"/>
    <property type="match status" value="1"/>
</dbReference>
<dbReference type="AlphaFoldDB" id="A0AA86M8Y1"/>
<comment type="catalytic activity">
    <reaction evidence="1">
        <text>3-hydroxy-2-methylpropanoyl-CoA + H2O = 3-hydroxy-2-methylpropanoate + CoA + H(+)</text>
        <dbReference type="Rhea" id="RHEA:20888"/>
        <dbReference type="ChEBI" id="CHEBI:11805"/>
        <dbReference type="ChEBI" id="CHEBI:15377"/>
        <dbReference type="ChEBI" id="CHEBI:15378"/>
        <dbReference type="ChEBI" id="CHEBI:57287"/>
        <dbReference type="ChEBI" id="CHEBI:57340"/>
        <dbReference type="EC" id="3.1.2.4"/>
    </reaction>
</comment>
<keyword evidence="6" id="KW-1185">Reference proteome</keyword>
<dbReference type="GO" id="GO:0005829">
    <property type="term" value="C:cytosol"/>
    <property type="evidence" value="ECO:0007669"/>
    <property type="project" value="TreeGrafter"/>
</dbReference>
<dbReference type="InterPro" id="IPR045004">
    <property type="entry name" value="ECH_dom"/>
</dbReference>
<accession>A0AA86M8Y1</accession>
<dbReference type="Gene3D" id="3.90.226.10">
    <property type="entry name" value="2-enoyl-CoA Hydratase, Chain A, domain 1"/>
    <property type="match status" value="1"/>
</dbReference>
<feature type="domain" description="Enoyl-CoA hydratase/isomerase" evidence="4">
    <location>
        <begin position="19"/>
        <end position="355"/>
    </location>
</feature>
<dbReference type="RefSeq" id="WP_130555705.1">
    <property type="nucleotide sequence ID" value="NZ_AP028947.1"/>
</dbReference>
<evidence type="ECO:0000259" key="4">
    <source>
        <dbReference type="Pfam" id="PF16113"/>
    </source>
</evidence>
<dbReference type="CDD" id="cd06558">
    <property type="entry name" value="crotonase-like"/>
    <property type="match status" value="1"/>
</dbReference>
<keyword evidence="3" id="KW-0378">Hydrolase</keyword>
<gene>
    <name evidence="5" type="ORF">RGQ30_23650</name>
</gene>
<evidence type="ECO:0000313" key="5">
    <source>
        <dbReference type="EMBL" id="BET26864.1"/>
    </source>
</evidence>
<evidence type="ECO:0000256" key="3">
    <source>
        <dbReference type="ARBA" id="ARBA00022801"/>
    </source>
</evidence>
<evidence type="ECO:0000256" key="2">
    <source>
        <dbReference type="ARBA" id="ARBA00011915"/>
    </source>
</evidence>
<evidence type="ECO:0000256" key="1">
    <source>
        <dbReference type="ARBA" id="ARBA00001709"/>
    </source>
</evidence>
<dbReference type="EMBL" id="AP028947">
    <property type="protein sequence ID" value="BET26864.1"/>
    <property type="molecule type" value="Genomic_DNA"/>
</dbReference>
<organism evidence="5 6">
    <name type="scientific">Limnobacter thiooxidans</name>
    <dbReference type="NCBI Taxonomy" id="131080"/>
    <lineage>
        <taxon>Bacteria</taxon>
        <taxon>Pseudomonadati</taxon>
        <taxon>Pseudomonadota</taxon>
        <taxon>Betaproteobacteria</taxon>
        <taxon>Burkholderiales</taxon>
        <taxon>Burkholderiaceae</taxon>
        <taxon>Limnobacter</taxon>
    </lineage>
</organism>
<proteinExistence type="predicted"/>
<protein>
    <recommendedName>
        <fullName evidence="2">3-hydroxyisobutyryl-CoA hydrolase</fullName>
        <ecNumber evidence="2">3.1.2.4</ecNumber>
    </recommendedName>
</protein>
<dbReference type="GO" id="GO:0003860">
    <property type="term" value="F:3-hydroxyisobutyryl-CoA hydrolase activity"/>
    <property type="evidence" value="ECO:0007669"/>
    <property type="project" value="UniProtKB-EC"/>
</dbReference>
<dbReference type="Proteomes" id="UP001329151">
    <property type="component" value="Chromosome"/>
</dbReference>